<accession>A0AA92C5E9</accession>
<dbReference type="RefSeq" id="WP_116493651.1">
    <property type="nucleotide sequence ID" value="NZ_QDFR01000001.1"/>
</dbReference>
<reference evidence="1 2" key="1">
    <citation type="submission" date="2018-04" db="EMBL/GenBank/DDBJ databases">
        <authorList>
            <person name="Hagen T."/>
        </authorList>
    </citation>
    <scope>NUCLEOTIDE SEQUENCE [LARGE SCALE GENOMIC DNA]</scope>
    <source>
        <strain evidence="1 2">TPD7009</strain>
    </source>
</reference>
<name>A0AA92C5E9_RHIRH</name>
<dbReference type="AlphaFoldDB" id="A0AA92C5E9"/>
<dbReference type="EMBL" id="QDFR01000001">
    <property type="protein sequence ID" value="PVE56283.1"/>
    <property type="molecule type" value="Genomic_DNA"/>
</dbReference>
<dbReference type="Proteomes" id="UP000244335">
    <property type="component" value="Unassembled WGS sequence"/>
</dbReference>
<gene>
    <name evidence="1" type="ORF">DC430_00265</name>
</gene>
<comment type="caution">
    <text evidence="1">The sequence shown here is derived from an EMBL/GenBank/DDBJ whole genome shotgun (WGS) entry which is preliminary data.</text>
</comment>
<evidence type="ECO:0000313" key="1">
    <source>
        <dbReference type="EMBL" id="PVE56283.1"/>
    </source>
</evidence>
<sequence>MSENLEELSMQIRIAIMVSPMPFLRAFAGTGVRRRRQSIGSLEIGERVSKNVSAMFRFYENGRRVEREELADFLCQHLLAVPDATAKQVTDKNADVRSEAIDVVAAGFIEALAANWTISYEPPTPVLPGQGLKFHGPSK</sequence>
<proteinExistence type="predicted"/>
<protein>
    <submittedName>
        <fullName evidence="1">Uncharacterized protein</fullName>
    </submittedName>
</protein>
<evidence type="ECO:0000313" key="2">
    <source>
        <dbReference type="Proteomes" id="UP000244335"/>
    </source>
</evidence>
<organism evidence="1 2">
    <name type="scientific">Rhizobium rhizogenes</name>
    <name type="common">Agrobacterium rhizogenes</name>
    <dbReference type="NCBI Taxonomy" id="359"/>
    <lineage>
        <taxon>Bacteria</taxon>
        <taxon>Pseudomonadati</taxon>
        <taxon>Pseudomonadota</taxon>
        <taxon>Alphaproteobacteria</taxon>
        <taxon>Hyphomicrobiales</taxon>
        <taxon>Rhizobiaceae</taxon>
        <taxon>Rhizobium/Agrobacterium group</taxon>
        <taxon>Rhizobium</taxon>
    </lineage>
</organism>